<keyword evidence="13" id="KW-0961">Cell wall biogenesis/degradation</keyword>
<dbReference type="Pfam" id="PF01098">
    <property type="entry name" value="FTSW_RODA_SPOVE"/>
    <property type="match status" value="1"/>
</dbReference>
<dbReference type="GO" id="GO:0015648">
    <property type="term" value="F:lipid-linked peptidoglycan transporter activity"/>
    <property type="evidence" value="ECO:0007669"/>
    <property type="project" value="TreeGrafter"/>
</dbReference>
<accession>A0A1F6MGD9</accession>
<feature type="transmembrane region" description="Helical" evidence="21">
    <location>
        <begin position="39"/>
        <end position="60"/>
    </location>
</feature>
<evidence type="ECO:0000313" key="23">
    <source>
        <dbReference type="Proteomes" id="UP000177953"/>
    </source>
</evidence>
<evidence type="ECO:0000256" key="1">
    <source>
        <dbReference type="ARBA" id="ARBA00004651"/>
    </source>
</evidence>
<evidence type="ECO:0000256" key="14">
    <source>
        <dbReference type="ARBA" id="ARBA00032370"/>
    </source>
</evidence>
<evidence type="ECO:0000256" key="13">
    <source>
        <dbReference type="ARBA" id="ARBA00023316"/>
    </source>
</evidence>
<dbReference type="Proteomes" id="UP000177953">
    <property type="component" value="Unassembled WGS sequence"/>
</dbReference>
<dbReference type="PANTHER" id="PTHR30474:SF2">
    <property type="entry name" value="PEPTIDOGLYCAN GLYCOSYLTRANSFERASE FTSW-RELATED"/>
    <property type="match status" value="1"/>
</dbReference>
<gene>
    <name evidence="22" type="ORF">A2754_04000</name>
</gene>
<evidence type="ECO:0000256" key="17">
    <source>
        <dbReference type="ARBA" id="ARBA00041185"/>
    </source>
</evidence>
<dbReference type="GO" id="GO:0032153">
    <property type="term" value="C:cell division site"/>
    <property type="evidence" value="ECO:0007669"/>
    <property type="project" value="TreeGrafter"/>
</dbReference>
<feature type="transmembrane region" description="Helical" evidence="21">
    <location>
        <begin position="7"/>
        <end position="27"/>
    </location>
</feature>
<evidence type="ECO:0000256" key="3">
    <source>
        <dbReference type="ARBA" id="ARBA00022475"/>
    </source>
</evidence>
<keyword evidence="12" id="KW-0131">Cell cycle</keyword>
<dbReference type="EC" id="2.4.99.28" evidence="19"/>
<dbReference type="GO" id="GO:0009252">
    <property type="term" value="P:peptidoglycan biosynthetic process"/>
    <property type="evidence" value="ECO:0007669"/>
    <property type="project" value="UniProtKB-KW"/>
</dbReference>
<evidence type="ECO:0000256" key="15">
    <source>
        <dbReference type="ARBA" id="ARBA00033270"/>
    </source>
</evidence>
<keyword evidence="4 22" id="KW-0132">Cell division</keyword>
<comment type="subcellular location">
    <subcellularLocation>
        <location evidence="1">Cell membrane</location>
        <topology evidence="1">Multi-pass membrane protein</topology>
    </subcellularLocation>
</comment>
<comment type="pathway">
    <text evidence="2">Cell wall biogenesis; peptidoglycan biosynthesis.</text>
</comment>
<evidence type="ECO:0000256" key="19">
    <source>
        <dbReference type="ARBA" id="ARBA00044770"/>
    </source>
</evidence>
<keyword evidence="7 21" id="KW-0812">Transmembrane</keyword>
<evidence type="ECO:0000256" key="20">
    <source>
        <dbReference type="ARBA" id="ARBA00049902"/>
    </source>
</evidence>
<evidence type="ECO:0000256" key="10">
    <source>
        <dbReference type="ARBA" id="ARBA00022989"/>
    </source>
</evidence>
<evidence type="ECO:0000256" key="16">
    <source>
        <dbReference type="ARBA" id="ARBA00038053"/>
    </source>
</evidence>
<protein>
    <recommendedName>
        <fullName evidence="17">Probable peptidoglycan glycosyltransferase FtsW</fullName>
        <ecNumber evidence="19">2.4.99.28</ecNumber>
    </recommendedName>
    <alternativeName>
        <fullName evidence="18">Cell division protein FtsW</fullName>
    </alternativeName>
    <alternativeName>
        <fullName evidence="15">Cell wall polymerase</fullName>
    </alternativeName>
    <alternativeName>
        <fullName evidence="14">Peptidoglycan polymerase</fullName>
    </alternativeName>
</protein>
<evidence type="ECO:0000256" key="4">
    <source>
        <dbReference type="ARBA" id="ARBA00022618"/>
    </source>
</evidence>
<keyword evidence="10 21" id="KW-1133">Transmembrane helix</keyword>
<dbReference type="EMBL" id="MFPU01000001">
    <property type="protein sequence ID" value="OGH70725.1"/>
    <property type="molecule type" value="Genomic_DNA"/>
</dbReference>
<dbReference type="NCBIfam" id="TIGR02614">
    <property type="entry name" value="ftsW"/>
    <property type="match status" value="1"/>
</dbReference>
<dbReference type="GO" id="GO:0071555">
    <property type="term" value="P:cell wall organization"/>
    <property type="evidence" value="ECO:0007669"/>
    <property type="project" value="UniProtKB-KW"/>
</dbReference>
<feature type="transmembrane region" description="Helical" evidence="21">
    <location>
        <begin position="72"/>
        <end position="93"/>
    </location>
</feature>
<keyword evidence="9" id="KW-0573">Peptidoglycan synthesis</keyword>
<keyword evidence="3" id="KW-1003">Cell membrane</keyword>
<evidence type="ECO:0000313" key="22">
    <source>
        <dbReference type="EMBL" id="OGH70725.1"/>
    </source>
</evidence>
<evidence type="ECO:0000256" key="8">
    <source>
        <dbReference type="ARBA" id="ARBA00022960"/>
    </source>
</evidence>
<keyword evidence="6" id="KW-0808">Transferase</keyword>
<evidence type="ECO:0000256" key="9">
    <source>
        <dbReference type="ARBA" id="ARBA00022984"/>
    </source>
</evidence>
<feature type="transmembrane region" description="Helical" evidence="21">
    <location>
        <begin position="337"/>
        <end position="358"/>
    </location>
</feature>
<dbReference type="GO" id="GO:0005886">
    <property type="term" value="C:plasma membrane"/>
    <property type="evidence" value="ECO:0007669"/>
    <property type="project" value="UniProtKB-SubCell"/>
</dbReference>
<evidence type="ECO:0000256" key="5">
    <source>
        <dbReference type="ARBA" id="ARBA00022676"/>
    </source>
</evidence>
<evidence type="ECO:0000256" key="18">
    <source>
        <dbReference type="ARBA" id="ARBA00041418"/>
    </source>
</evidence>
<dbReference type="GO" id="GO:0008360">
    <property type="term" value="P:regulation of cell shape"/>
    <property type="evidence" value="ECO:0007669"/>
    <property type="project" value="UniProtKB-KW"/>
</dbReference>
<comment type="caution">
    <text evidence="22">The sequence shown here is derived from an EMBL/GenBank/DDBJ whole genome shotgun (WGS) entry which is preliminary data.</text>
</comment>
<keyword evidence="8" id="KW-0133">Cell shape</keyword>
<feature type="transmembrane region" description="Helical" evidence="21">
    <location>
        <begin position="138"/>
        <end position="156"/>
    </location>
</feature>
<feature type="transmembrane region" description="Helical" evidence="21">
    <location>
        <begin position="105"/>
        <end position="126"/>
    </location>
</feature>
<evidence type="ECO:0000256" key="21">
    <source>
        <dbReference type="SAM" id="Phobius"/>
    </source>
</evidence>
<proteinExistence type="inferred from homology"/>
<feature type="transmembrane region" description="Helical" evidence="21">
    <location>
        <begin position="162"/>
        <end position="179"/>
    </location>
</feature>
<dbReference type="InterPro" id="IPR013437">
    <property type="entry name" value="FtsW"/>
</dbReference>
<feature type="transmembrane region" description="Helical" evidence="21">
    <location>
        <begin position="264"/>
        <end position="288"/>
    </location>
</feature>
<sequence>MKKKPDYFLLFTVLSLIAVGIIALLSASSIESKKDFGNIYSYFVHQLVFGIGAGAVLGFVAYHVDYRRLKRFAVPLLVGSIALLILVFIPAISVKSGGARSWLNIFGVSIQPSEILKLTFVIYLAAWFDKKNAAIKKWSEGFVPFVILAGIVGVLILLQPDVGTLGVIMMIGLSMYFIAGAKISQIGAVMALGLGLAGFLIKIAPHRVARWDSFLDPSSDPFGAGYQLNQALLAVGSGGIFGVGIGKSLQKYSFLPEPMKDSIFAIWAEELGLVGAVFIVVLFIFVGLRGMKIAKEAKDGFGRLLASGITVWIVVQAFVNIGSMMALVPLTGIPLPFISYGGSAMVATLAATGVLLNISKMNSK</sequence>
<keyword evidence="11 21" id="KW-0472">Membrane</keyword>
<evidence type="ECO:0000256" key="2">
    <source>
        <dbReference type="ARBA" id="ARBA00004752"/>
    </source>
</evidence>
<evidence type="ECO:0000256" key="6">
    <source>
        <dbReference type="ARBA" id="ARBA00022679"/>
    </source>
</evidence>
<feature type="transmembrane region" description="Helical" evidence="21">
    <location>
        <begin position="186"/>
        <end position="204"/>
    </location>
</feature>
<dbReference type="PANTHER" id="PTHR30474">
    <property type="entry name" value="CELL CYCLE PROTEIN"/>
    <property type="match status" value="1"/>
</dbReference>
<dbReference type="AlphaFoldDB" id="A0A1F6MGD9"/>
<evidence type="ECO:0000256" key="11">
    <source>
        <dbReference type="ARBA" id="ARBA00023136"/>
    </source>
</evidence>
<dbReference type="InterPro" id="IPR001182">
    <property type="entry name" value="FtsW/RodA"/>
</dbReference>
<comment type="catalytic activity">
    <reaction evidence="20">
        <text>[GlcNAc-(1-&gt;4)-Mur2Ac(oyl-L-Ala-gamma-D-Glu-L-Lys-D-Ala-D-Ala)](n)-di-trans,octa-cis-undecaprenyl diphosphate + beta-D-GlcNAc-(1-&gt;4)-Mur2Ac(oyl-L-Ala-gamma-D-Glu-L-Lys-D-Ala-D-Ala)-di-trans,octa-cis-undecaprenyl diphosphate = [GlcNAc-(1-&gt;4)-Mur2Ac(oyl-L-Ala-gamma-D-Glu-L-Lys-D-Ala-D-Ala)](n+1)-di-trans,octa-cis-undecaprenyl diphosphate + di-trans,octa-cis-undecaprenyl diphosphate + H(+)</text>
        <dbReference type="Rhea" id="RHEA:23708"/>
        <dbReference type="Rhea" id="RHEA-COMP:9602"/>
        <dbReference type="Rhea" id="RHEA-COMP:9603"/>
        <dbReference type="ChEBI" id="CHEBI:15378"/>
        <dbReference type="ChEBI" id="CHEBI:58405"/>
        <dbReference type="ChEBI" id="CHEBI:60033"/>
        <dbReference type="ChEBI" id="CHEBI:78435"/>
        <dbReference type="EC" id="2.4.99.28"/>
    </reaction>
</comment>
<evidence type="ECO:0000256" key="12">
    <source>
        <dbReference type="ARBA" id="ARBA00023306"/>
    </source>
</evidence>
<dbReference type="GO" id="GO:0008955">
    <property type="term" value="F:peptidoglycan glycosyltransferase activity"/>
    <property type="evidence" value="ECO:0007669"/>
    <property type="project" value="UniProtKB-EC"/>
</dbReference>
<name>A0A1F6MGD9_9BACT</name>
<feature type="transmembrane region" description="Helical" evidence="21">
    <location>
        <begin position="309"/>
        <end position="331"/>
    </location>
</feature>
<evidence type="ECO:0000256" key="7">
    <source>
        <dbReference type="ARBA" id="ARBA00022692"/>
    </source>
</evidence>
<dbReference type="GO" id="GO:0051301">
    <property type="term" value="P:cell division"/>
    <property type="evidence" value="ECO:0007669"/>
    <property type="project" value="UniProtKB-KW"/>
</dbReference>
<keyword evidence="5" id="KW-0328">Glycosyltransferase</keyword>
<organism evidence="22 23">
    <name type="scientific">Candidatus Magasanikbacteria bacterium RIFCSPHIGHO2_01_FULL_47_8</name>
    <dbReference type="NCBI Taxonomy" id="1798673"/>
    <lineage>
        <taxon>Bacteria</taxon>
        <taxon>Candidatus Magasanikiibacteriota</taxon>
    </lineage>
</organism>
<comment type="similarity">
    <text evidence="16">Belongs to the SEDS family. FtsW subfamily.</text>
</comment>
<reference evidence="22 23" key="1">
    <citation type="journal article" date="2016" name="Nat. Commun.">
        <title>Thousands of microbial genomes shed light on interconnected biogeochemical processes in an aquifer system.</title>
        <authorList>
            <person name="Anantharaman K."/>
            <person name="Brown C.T."/>
            <person name="Hug L.A."/>
            <person name="Sharon I."/>
            <person name="Castelle C.J."/>
            <person name="Probst A.J."/>
            <person name="Thomas B.C."/>
            <person name="Singh A."/>
            <person name="Wilkins M.J."/>
            <person name="Karaoz U."/>
            <person name="Brodie E.L."/>
            <person name="Williams K.H."/>
            <person name="Hubbard S.S."/>
            <person name="Banfield J.F."/>
        </authorList>
    </citation>
    <scope>NUCLEOTIDE SEQUENCE [LARGE SCALE GENOMIC DNA]</scope>
</reference>